<comment type="caution">
    <text evidence="13">The sequence shown here is derived from an EMBL/GenBank/DDBJ whole genome shotgun (WGS) entry which is preliminary data.</text>
</comment>
<feature type="region of interest" description="Disordered" evidence="11">
    <location>
        <begin position="1"/>
        <end position="27"/>
    </location>
</feature>
<name>A0A931GFW1_9MICC</name>
<dbReference type="Proteomes" id="UP000625033">
    <property type="component" value="Unassembled WGS sequence"/>
</dbReference>
<dbReference type="CDD" id="cd01672">
    <property type="entry name" value="TMPK"/>
    <property type="match status" value="1"/>
</dbReference>
<dbReference type="SUPFAM" id="SSF52540">
    <property type="entry name" value="P-loop containing nucleoside triphosphate hydrolases"/>
    <property type="match status" value="1"/>
</dbReference>
<dbReference type="Pfam" id="PF02223">
    <property type="entry name" value="Thymidylate_kin"/>
    <property type="match status" value="1"/>
</dbReference>
<dbReference type="InterPro" id="IPR018094">
    <property type="entry name" value="Thymidylate_kinase"/>
</dbReference>
<dbReference type="EMBL" id="JADOTZ010000001">
    <property type="protein sequence ID" value="MBG6085112.1"/>
    <property type="molecule type" value="Genomic_DNA"/>
</dbReference>
<keyword evidence="6 10" id="KW-0547">Nucleotide-binding</keyword>
<dbReference type="EC" id="2.7.4.9" evidence="2 10"/>
<dbReference type="Gene3D" id="3.40.50.300">
    <property type="entry name" value="P-loop containing nucleotide triphosphate hydrolases"/>
    <property type="match status" value="1"/>
</dbReference>
<comment type="function">
    <text evidence="10">Phosphorylation of dTMP to form dTDP in both de novo and salvage pathways of dTTP synthesis.</text>
</comment>
<keyword evidence="7 10" id="KW-0418">Kinase</keyword>
<evidence type="ECO:0000256" key="4">
    <source>
        <dbReference type="ARBA" id="ARBA00022679"/>
    </source>
</evidence>
<keyword evidence="14" id="KW-1185">Reference proteome</keyword>
<feature type="binding site" evidence="10">
    <location>
        <begin position="38"/>
        <end position="45"/>
    </location>
    <ligand>
        <name>ATP</name>
        <dbReference type="ChEBI" id="CHEBI:30616"/>
    </ligand>
</feature>
<dbReference type="GO" id="GO:0006227">
    <property type="term" value="P:dUDP biosynthetic process"/>
    <property type="evidence" value="ECO:0007669"/>
    <property type="project" value="TreeGrafter"/>
</dbReference>
<dbReference type="GO" id="GO:0005737">
    <property type="term" value="C:cytoplasm"/>
    <property type="evidence" value="ECO:0007669"/>
    <property type="project" value="TreeGrafter"/>
</dbReference>
<protein>
    <recommendedName>
        <fullName evidence="3 10">Thymidylate kinase</fullName>
        <ecNumber evidence="2 10">2.7.4.9</ecNumber>
    </recommendedName>
    <alternativeName>
        <fullName evidence="10">dTMP kinase</fullName>
    </alternativeName>
</protein>
<dbReference type="PANTHER" id="PTHR10344">
    <property type="entry name" value="THYMIDYLATE KINASE"/>
    <property type="match status" value="1"/>
</dbReference>
<dbReference type="RefSeq" id="WP_196836334.1">
    <property type="nucleotide sequence ID" value="NZ_JADOTZ010000001.1"/>
</dbReference>
<gene>
    <name evidence="10" type="primary">tmk</name>
    <name evidence="13" type="ORF">IW252_001879</name>
</gene>
<keyword evidence="8 10" id="KW-0067">ATP-binding</keyword>
<dbReference type="AlphaFoldDB" id="A0A931GFW1"/>
<accession>A0A931GFW1</accession>
<dbReference type="HAMAP" id="MF_00165">
    <property type="entry name" value="Thymidylate_kinase"/>
    <property type="match status" value="1"/>
</dbReference>
<evidence type="ECO:0000313" key="13">
    <source>
        <dbReference type="EMBL" id="MBG6085112.1"/>
    </source>
</evidence>
<evidence type="ECO:0000256" key="5">
    <source>
        <dbReference type="ARBA" id="ARBA00022727"/>
    </source>
</evidence>
<reference evidence="13" key="1">
    <citation type="submission" date="2020-11" db="EMBL/GenBank/DDBJ databases">
        <title>Sequencing the genomes of 1000 actinobacteria strains.</title>
        <authorList>
            <person name="Klenk H.-P."/>
        </authorList>
    </citation>
    <scope>NUCLEOTIDE SEQUENCE</scope>
    <source>
        <strain evidence="13">DSM 26152</strain>
    </source>
</reference>
<dbReference type="GO" id="GO:0004798">
    <property type="term" value="F:dTMP kinase activity"/>
    <property type="evidence" value="ECO:0007669"/>
    <property type="project" value="UniProtKB-UniRule"/>
</dbReference>
<evidence type="ECO:0000256" key="6">
    <source>
        <dbReference type="ARBA" id="ARBA00022741"/>
    </source>
</evidence>
<evidence type="ECO:0000256" key="3">
    <source>
        <dbReference type="ARBA" id="ARBA00017144"/>
    </source>
</evidence>
<dbReference type="GO" id="GO:0006235">
    <property type="term" value="P:dTTP biosynthetic process"/>
    <property type="evidence" value="ECO:0007669"/>
    <property type="project" value="UniProtKB-UniRule"/>
</dbReference>
<comment type="similarity">
    <text evidence="1 10">Belongs to the thymidylate kinase family.</text>
</comment>
<evidence type="ECO:0000256" key="8">
    <source>
        <dbReference type="ARBA" id="ARBA00022840"/>
    </source>
</evidence>
<feature type="compositionally biased region" description="Polar residues" evidence="11">
    <location>
        <begin position="1"/>
        <end position="12"/>
    </location>
</feature>
<dbReference type="InterPro" id="IPR039430">
    <property type="entry name" value="Thymidylate_kin-like_dom"/>
</dbReference>
<evidence type="ECO:0000259" key="12">
    <source>
        <dbReference type="Pfam" id="PF02223"/>
    </source>
</evidence>
<evidence type="ECO:0000256" key="1">
    <source>
        <dbReference type="ARBA" id="ARBA00009776"/>
    </source>
</evidence>
<keyword evidence="5 10" id="KW-0545">Nucleotide biosynthesis</keyword>
<comment type="catalytic activity">
    <reaction evidence="9 10">
        <text>dTMP + ATP = dTDP + ADP</text>
        <dbReference type="Rhea" id="RHEA:13517"/>
        <dbReference type="ChEBI" id="CHEBI:30616"/>
        <dbReference type="ChEBI" id="CHEBI:58369"/>
        <dbReference type="ChEBI" id="CHEBI:63528"/>
        <dbReference type="ChEBI" id="CHEBI:456216"/>
        <dbReference type="EC" id="2.7.4.9"/>
    </reaction>
</comment>
<keyword evidence="4 10" id="KW-0808">Transferase</keyword>
<organism evidence="13 14">
    <name type="scientific">Zhihengliuella flava</name>
    <dbReference type="NCBI Taxonomy" id="1285193"/>
    <lineage>
        <taxon>Bacteria</taxon>
        <taxon>Bacillati</taxon>
        <taxon>Actinomycetota</taxon>
        <taxon>Actinomycetes</taxon>
        <taxon>Micrococcales</taxon>
        <taxon>Micrococcaceae</taxon>
        <taxon>Zhihengliuella</taxon>
    </lineage>
</organism>
<dbReference type="InterPro" id="IPR027417">
    <property type="entry name" value="P-loop_NTPase"/>
</dbReference>
<feature type="domain" description="Thymidylate kinase-like" evidence="12">
    <location>
        <begin position="38"/>
        <end position="214"/>
    </location>
</feature>
<proteinExistence type="inferred from homology"/>
<evidence type="ECO:0000313" key="14">
    <source>
        <dbReference type="Proteomes" id="UP000625033"/>
    </source>
</evidence>
<dbReference type="PANTHER" id="PTHR10344:SF4">
    <property type="entry name" value="UMP-CMP KINASE 2, MITOCHONDRIAL"/>
    <property type="match status" value="1"/>
</dbReference>
<dbReference type="GO" id="GO:0006233">
    <property type="term" value="P:dTDP biosynthetic process"/>
    <property type="evidence" value="ECO:0007669"/>
    <property type="project" value="InterPro"/>
</dbReference>
<evidence type="ECO:0000256" key="9">
    <source>
        <dbReference type="ARBA" id="ARBA00048743"/>
    </source>
</evidence>
<evidence type="ECO:0000256" key="11">
    <source>
        <dbReference type="SAM" id="MobiDB-lite"/>
    </source>
</evidence>
<sequence length="232" mass="24572">MPLTQHTATPHRNASHPHAAAPDRRQSAARPLTVALVGIDGSGKTTAASGLTTHLTVHGPGAQLLSNPSGRSWLGRWSARTGLALPASLAEGVETVLRAANVVRAHAKAASYGAVTVMDRHLVCQEVTRQTRGLDPNGVLARGLRWLRRSLRDPDVTVLLDVSAETALSRVDARGLDSESLSYFEDARNAYLACALTEGWTVIDAEADPERVLSQLDAIIRAALDGGTALAR</sequence>
<dbReference type="GO" id="GO:0005524">
    <property type="term" value="F:ATP binding"/>
    <property type="evidence" value="ECO:0007669"/>
    <property type="project" value="UniProtKB-UniRule"/>
</dbReference>
<evidence type="ECO:0000256" key="10">
    <source>
        <dbReference type="HAMAP-Rule" id="MF_00165"/>
    </source>
</evidence>
<evidence type="ECO:0000256" key="2">
    <source>
        <dbReference type="ARBA" id="ARBA00012980"/>
    </source>
</evidence>
<evidence type="ECO:0000256" key="7">
    <source>
        <dbReference type="ARBA" id="ARBA00022777"/>
    </source>
</evidence>